<evidence type="ECO:0000313" key="3">
    <source>
        <dbReference type="EMBL" id="KAK0422788.1"/>
    </source>
</evidence>
<reference evidence="3" key="1">
    <citation type="submission" date="2023-06" db="EMBL/GenBank/DDBJ databases">
        <title>Genomic analysis of the entomopathogenic nematode Steinernema hermaphroditum.</title>
        <authorList>
            <person name="Schwarz E.M."/>
            <person name="Heppert J.K."/>
            <person name="Baniya A."/>
            <person name="Schwartz H.T."/>
            <person name="Tan C.-H."/>
            <person name="Antoshechkin I."/>
            <person name="Sternberg P.W."/>
            <person name="Goodrich-Blair H."/>
            <person name="Dillman A.R."/>
        </authorList>
    </citation>
    <scope>NUCLEOTIDE SEQUENCE</scope>
    <source>
        <strain evidence="3">PS9179</strain>
        <tissue evidence="3">Whole animal</tissue>
    </source>
</reference>
<protein>
    <recommendedName>
        <fullName evidence="5">SXP/RAL-2 family protein Ani s 5-like cation-binding domain-containing protein</fullName>
    </recommendedName>
</protein>
<keyword evidence="4" id="KW-1185">Reference proteome</keyword>
<feature type="signal peptide" evidence="2">
    <location>
        <begin position="1"/>
        <end position="18"/>
    </location>
</feature>
<dbReference type="Proteomes" id="UP001175271">
    <property type="component" value="Unassembled WGS sequence"/>
</dbReference>
<sequence length="252" mass="28135">MHSVATLLFALFFGLSTAQSISNSPYTWNLWLSGFENIPHMVISGRFPSVRQFITVYIDASLTEFEAQRRLEQWAVQQNPADQQKYRSLESLLNKTHQNLVTVVRDGFNRPGVLSPQAQNIIREIQRIENNKYLSIRDQQRQIAEIIDGITYNIQSELLQFDHNAVQLFVQRYGMPTVGDQPIFNLWNNANGAGSWTSGVNGGNAAGGPVSNGNSGSNQDEKSDWGAPGTTTDGEEKWGAVTGQDNSEWDKI</sequence>
<dbReference type="EMBL" id="JAUCMV010000001">
    <property type="protein sequence ID" value="KAK0422788.1"/>
    <property type="molecule type" value="Genomic_DNA"/>
</dbReference>
<organism evidence="3 4">
    <name type="scientific">Steinernema hermaphroditum</name>
    <dbReference type="NCBI Taxonomy" id="289476"/>
    <lineage>
        <taxon>Eukaryota</taxon>
        <taxon>Metazoa</taxon>
        <taxon>Ecdysozoa</taxon>
        <taxon>Nematoda</taxon>
        <taxon>Chromadorea</taxon>
        <taxon>Rhabditida</taxon>
        <taxon>Tylenchina</taxon>
        <taxon>Panagrolaimomorpha</taxon>
        <taxon>Strongyloidoidea</taxon>
        <taxon>Steinernematidae</taxon>
        <taxon>Steinernema</taxon>
    </lineage>
</organism>
<accession>A0AA39IGF4</accession>
<name>A0AA39IGF4_9BILA</name>
<proteinExistence type="predicted"/>
<comment type="caution">
    <text evidence="3">The sequence shown here is derived from an EMBL/GenBank/DDBJ whole genome shotgun (WGS) entry which is preliminary data.</text>
</comment>
<gene>
    <name evidence="3" type="ORF">QR680_007785</name>
</gene>
<evidence type="ECO:0000313" key="4">
    <source>
        <dbReference type="Proteomes" id="UP001175271"/>
    </source>
</evidence>
<feature type="compositionally biased region" description="Low complexity" evidence="1">
    <location>
        <begin position="207"/>
        <end position="218"/>
    </location>
</feature>
<evidence type="ECO:0000256" key="2">
    <source>
        <dbReference type="SAM" id="SignalP"/>
    </source>
</evidence>
<feature type="chain" id="PRO_5041334834" description="SXP/RAL-2 family protein Ani s 5-like cation-binding domain-containing protein" evidence="2">
    <location>
        <begin position="19"/>
        <end position="252"/>
    </location>
</feature>
<evidence type="ECO:0000256" key="1">
    <source>
        <dbReference type="SAM" id="MobiDB-lite"/>
    </source>
</evidence>
<feature type="region of interest" description="Disordered" evidence="1">
    <location>
        <begin position="198"/>
        <end position="252"/>
    </location>
</feature>
<keyword evidence="2" id="KW-0732">Signal</keyword>
<evidence type="ECO:0008006" key="5">
    <source>
        <dbReference type="Google" id="ProtNLM"/>
    </source>
</evidence>
<dbReference type="AlphaFoldDB" id="A0AA39IGF4"/>